<dbReference type="EMBL" id="JAMKPW020000005">
    <property type="protein sequence ID" value="KAK8217555.1"/>
    <property type="molecule type" value="Genomic_DNA"/>
</dbReference>
<evidence type="ECO:0000313" key="1">
    <source>
        <dbReference type="EMBL" id="KAK8217555.1"/>
    </source>
</evidence>
<protein>
    <submittedName>
        <fullName evidence="1">Uncharacterized protein</fullName>
    </submittedName>
</protein>
<evidence type="ECO:0000313" key="2">
    <source>
        <dbReference type="Proteomes" id="UP001320706"/>
    </source>
</evidence>
<name>A0ACC3SLG0_9PEZI</name>
<gene>
    <name evidence="1" type="ORF">M8818_001313</name>
</gene>
<dbReference type="Proteomes" id="UP001320706">
    <property type="component" value="Unassembled WGS sequence"/>
</dbReference>
<reference evidence="1" key="1">
    <citation type="submission" date="2024-02" db="EMBL/GenBank/DDBJ databases">
        <title>Metagenome Assembled Genome of Zalaria obscura JY119.</title>
        <authorList>
            <person name="Vighnesh L."/>
            <person name="Jagadeeshwari U."/>
            <person name="Venkata Ramana C."/>
            <person name="Sasikala C."/>
        </authorList>
    </citation>
    <scope>NUCLEOTIDE SEQUENCE</scope>
    <source>
        <strain evidence="1">JY119</strain>
    </source>
</reference>
<keyword evidence="2" id="KW-1185">Reference proteome</keyword>
<organism evidence="1 2">
    <name type="scientific">Zalaria obscura</name>
    <dbReference type="NCBI Taxonomy" id="2024903"/>
    <lineage>
        <taxon>Eukaryota</taxon>
        <taxon>Fungi</taxon>
        <taxon>Dikarya</taxon>
        <taxon>Ascomycota</taxon>
        <taxon>Pezizomycotina</taxon>
        <taxon>Dothideomycetes</taxon>
        <taxon>Dothideomycetidae</taxon>
        <taxon>Dothideales</taxon>
        <taxon>Zalariaceae</taxon>
        <taxon>Zalaria</taxon>
    </lineage>
</organism>
<comment type="caution">
    <text evidence="1">The sequence shown here is derived from an EMBL/GenBank/DDBJ whole genome shotgun (WGS) entry which is preliminary data.</text>
</comment>
<sequence length="413" mass="44630">MAHQHPPQPSPLPSLLPLGQGPRVVVYHQTIHQHGKHVSLLPLITNQTGVTHVIIAAIHLNEGPGNITLNDDPPEAEKYQQLWSEAAWLKASGVPVLGMLGGAAKGTFARLDGDDASVSRPLSLTYSCARQSPFSLLPLSPYHASPCSLSPQFHAYYTPLATLIQRHSLSGLDLDIEEPMSLRGAVRLIDRLRTDFGPNFLITLAPVATALLPQQPHLSGFSYFELERVRGGSVAWYNTQFYCGWGDASNTAHYDAVVACGWRPEKVVMGLITNPALGAGHVEPGRMQDVLRVLRARYPGFGGVMGWEYFCARPGEHERPWEWARDVARCVRSVLPPGRVDGGRGVEAPGIVPGLPPPVPGGHPGSLPLPQHPFPQRDVGFLTELGFSSRQAVAALNMTGGNVDLAAGLLFED</sequence>
<proteinExistence type="predicted"/>
<accession>A0ACC3SLG0</accession>